<organism evidence="2 3">
    <name type="scientific">Phialocephala subalpina</name>
    <dbReference type="NCBI Taxonomy" id="576137"/>
    <lineage>
        <taxon>Eukaryota</taxon>
        <taxon>Fungi</taxon>
        <taxon>Dikarya</taxon>
        <taxon>Ascomycota</taxon>
        <taxon>Pezizomycotina</taxon>
        <taxon>Leotiomycetes</taxon>
        <taxon>Helotiales</taxon>
        <taxon>Mollisiaceae</taxon>
        <taxon>Phialocephala</taxon>
        <taxon>Phialocephala fortinii species complex</taxon>
    </lineage>
</organism>
<evidence type="ECO:0000313" key="2">
    <source>
        <dbReference type="EMBL" id="CZR53663.1"/>
    </source>
</evidence>
<protein>
    <submittedName>
        <fullName evidence="2">Uncharacterized protein</fullName>
    </submittedName>
</protein>
<feature type="compositionally biased region" description="Low complexity" evidence="1">
    <location>
        <begin position="13"/>
        <end position="22"/>
    </location>
</feature>
<evidence type="ECO:0000313" key="3">
    <source>
        <dbReference type="Proteomes" id="UP000184330"/>
    </source>
</evidence>
<feature type="region of interest" description="Disordered" evidence="1">
    <location>
        <begin position="664"/>
        <end position="702"/>
    </location>
</feature>
<feature type="compositionally biased region" description="Acidic residues" evidence="1">
    <location>
        <begin position="731"/>
        <end position="745"/>
    </location>
</feature>
<feature type="region of interest" description="Disordered" evidence="1">
    <location>
        <begin position="556"/>
        <end position="640"/>
    </location>
</feature>
<dbReference type="Gene3D" id="3.80.10.10">
    <property type="entry name" value="Ribonuclease Inhibitor"/>
    <property type="match status" value="1"/>
</dbReference>
<dbReference type="SUPFAM" id="SSF52047">
    <property type="entry name" value="RNI-like"/>
    <property type="match status" value="1"/>
</dbReference>
<feature type="compositionally biased region" description="Polar residues" evidence="1">
    <location>
        <begin position="581"/>
        <end position="591"/>
    </location>
</feature>
<dbReference type="PANTHER" id="PTHR34755">
    <property type="entry name" value="SERINE/ARGININE REPETITIVE MATRIX PROTEIN 3-RELATED"/>
    <property type="match status" value="1"/>
</dbReference>
<proteinExistence type="predicted"/>
<feature type="compositionally biased region" description="Basic and acidic residues" evidence="1">
    <location>
        <begin position="558"/>
        <end position="573"/>
    </location>
</feature>
<gene>
    <name evidence="2" type="ORF">PAC_03543</name>
</gene>
<dbReference type="STRING" id="576137.A0A1L7WLM6"/>
<dbReference type="Proteomes" id="UP000184330">
    <property type="component" value="Unassembled WGS sequence"/>
</dbReference>
<evidence type="ECO:0000256" key="1">
    <source>
        <dbReference type="SAM" id="MobiDB-lite"/>
    </source>
</evidence>
<dbReference type="InterPro" id="IPR052109">
    <property type="entry name" value="SRRM_Domain-Containing"/>
</dbReference>
<dbReference type="InterPro" id="IPR032675">
    <property type="entry name" value="LRR_dom_sf"/>
</dbReference>
<dbReference type="EMBL" id="FJOG01000004">
    <property type="protein sequence ID" value="CZR53663.1"/>
    <property type="molecule type" value="Genomic_DNA"/>
</dbReference>
<dbReference type="OrthoDB" id="5395390at2759"/>
<keyword evidence="3" id="KW-1185">Reference proteome</keyword>
<reference evidence="2 3" key="1">
    <citation type="submission" date="2016-03" db="EMBL/GenBank/DDBJ databases">
        <authorList>
            <person name="Ploux O."/>
        </authorList>
    </citation>
    <scope>NUCLEOTIDE SEQUENCE [LARGE SCALE GENOMIC DNA]</scope>
    <source>
        <strain evidence="2 3">UAMH 11012</strain>
    </source>
</reference>
<dbReference type="PANTHER" id="PTHR34755:SF4">
    <property type="entry name" value="F-BOX DOMAIN-CONTAINING PROTEIN"/>
    <property type="match status" value="1"/>
</dbReference>
<dbReference type="AlphaFoldDB" id="A0A1L7WLM6"/>
<feature type="region of interest" description="Disordered" evidence="1">
    <location>
        <begin position="723"/>
        <end position="756"/>
    </location>
</feature>
<name>A0A1L7WLM6_9HELO</name>
<accession>A0A1L7WLM6</accession>
<sequence>MAAAAVSRRLRTPPRATRAKAAISYAEDSSDSDLEAYYEAVASEPEEPRSATRSRTSRPRSNLTPQKRKHTQRSYDPDHKSTPKRRKTPKPATPKTVMTPTIEHIKGSGVVPPWQNLPYHMLVQIFQYASYPLYDEHYFQPLPSSRWLLNVAYMCRSFAEPALTVLHSSPPLVPMVQAHRLVDLLKADPLAMAYKYRQKVESLRIDVGQVAAYSLPGSGLLDLHGLIKDLPRLVDLEFYHQKDTSPYRDLDTTIKWTYPESIFDALEYVDPAADASRGDKTSVCKLKSWRWSSRLAGKKWPIEMLPELHSKLFFSSLRKIAFVNYQWVPPKKDEEDPNHEKVLAKALEALPELEHLIFESSTLVNATLLPMLPTGLKHLELINCWEVNADDFSAFLNTHGRQMRCLTLNHNQSLSLSFMPTLGVACPKLEVLRMNLTYFNLHATYHDSEPIYDKLLEPEQVPVWPSKLQIIELIQLRKWETEAAEMFFQSLLDSAESLPDLRKLTIQAILNIGWRDRSSFRHKWVGDLERVFKRVSEPPLPVISVRPRISEAKPLVPPREELKQEPIENEKVMRKSKRSPLKSTSSKNASDPVSIPHRPSKSHAPEAVSPPARRSTRTSTRNLETGKYAESSDSETEVAEPYIPASVRDISRRNALARELGILKQTAGSASPLVSTPPVPASGSDSSDSDAPLIKNKGKGKQKEFIQGMCDIMEVRIDNLRPTENQVTEADFLDEERSGDEDWDENKDNYDDGYAW</sequence>
<feature type="region of interest" description="Disordered" evidence="1">
    <location>
        <begin position="1"/>
        <end position="96"/>
    </location>
</feature>